<keyword evidence="2" id="KW-1185">Reference proteome</keyword>
<name>A0AAD6S5S2_9AGAR</name>
<sequence length="105" mass="12087">ILFFSFTYLNTHYPCALVHWYSGVGHELDNDTGMWVVAPECERNGRPSLAVAHLDCIARGAHLLPIYGSTFVAEDFHFSYSLDAFRAFFVSRFADHHTHEFLYKN</sequence>
<proteinExistence type="predicted"/>
<comment type="caution">
    <text evidence="1">The sequence shown here is derived from an EMBL/GenBank/DDBJ whole genome shotgun (WGS) entry which is preliminary data.</text>
</comment>
<evidence type="ECO:0000313" key="1">
    <source>
        <dbReference type="EMBL" id="KAJ7019467.1"/>
    </source>
</evidence>
<reference evidence="1" key="1">
    <citation type="submission" date="2023-03" db="EMBL/GenBank/DDBJ databases">
        <title>Massive genome expansion in bonnet fungi (Mycena s.s.) driven by repeated elements and novel gene families across ecological guilds.</title>
        <authorList>
            <consortium name="Lawrence Berkeley National Laboratory"/>
            <person name="Harder C.B."/>
            <person name="Miyauchi S."/>
            <person name="Viragh M."/>
            <person name="Kuo A."/>
            <person name="Thoen E."/>
            <person name="Andreopoulos B."/>
            <person name="Lu D."/>
            <person name="Skrede I."/>
            <person name="Drula E."/>
            <person name="Henrissat B."/>
            <person name="Morin E."/>
            <person name="Kohler A."/>
            <person name="Barry K."/>
            <person name="LaButti K."/>
            <person name="Morin E."/>
            <person name="Salamov A."/>
            <person name="Lipzen A."/>
            <person name="Mereny Z."/>
            <person name="Hegedus B."/>
            <person name="Baldrian P."/>
            <person name="Stursova M."/>
            <person name="Weitz H."/>
            <person name="Taylor A."/>
            <person name="Grigoriev I.V."/>
            <person name="Nagy L.G."/>
            <person name="Martin F."/>
            <person name="Kauserud H."/>
        </authorList>
    </citation>
    <scope>NUCLEOTIDE SEQUENCE</scope>
    <source>
        <strain evidence="1">CBHHK200</strain>
    </source>
</reference>
<accession>A0AAD6S5S2</accession>
<feature type="non-terminal residue" evidence="1">
    <location>
        <position position="1"/>
    </location>
</feature>
<dbReference type="Proteomes" id="UP001218188">
    <property type="component" value="Unassembled WGS sequence"/>
</dbReference>
<evidence type="ECO:0000313" key="2">
    <source>
        <dbReference type="Proteomes" id="UP001218188"/>
    </source>
</evidence>
<protein>
    <submittedName>
        <fullName evidence="1">Uncharacterized protein</fullName>
    </submittedName>
</protein>
<organism evidence="1 2">
    <name type="scientific">Mycena alexandri</name>
    <dbReference type="NCBI Taxonomy" id="1745969"/>
    <lineage>
        <taxon>Eukaryota</taxon>
        <taxon>Fungi</taxon>
        <taxon>Dikarya</taxon>
        <taxon>Basidiomycota</taxon>
        <taxon>Agaricomycotina</taxon>
        <taxon>Agaricomycetes</taxon>
        <taxon>Agaricomycetidae</taxon>
        <taxon>Agaricales</taxon>
        <taxon>Marasmiineae</taxon>
        <taxon>Mycenaceae</taxon>
        <taxon>Mycena</taxon>
    </lineage>
</organism>
<gene>
    <name evidence="1" type="ORF">C8F04DRAFT_975573</name>
</gene>
<dbReference type="AlphaFoldDB" id="A0AAD6S5S2"/>
<dbReference type="EMBL" id="JARJCM010000292">
    <property type="protein sequence ID" value="KAJ7019467.1"/>
    <property type="molecule type" value="Genomic_DNA"/>
</dbReference>